<keyword evidence="4" id="KW-1185">Reference proteome</keyword>
<protein>
    <submittedName>
        <fullName evidence="3">Quinoprotein</fullName>
    </submittedName>
</protein>
<evidence type="ECO:0000256" key="1">
    <source>
        <dbReference type="SAM" id="MobiDB-lite"/>
    </source>
</evidence>
<dbReference type="Pfam" id="PF13360">
    <property type="entry name" value="PQQ_2"/>
    <property type="match status" value="2"/>
</dbReference>
<dbReference type="PANTHER" id="PTHR34512:SF30">
    <property type="entry name" value="OUTER MEMBRANE PROTEIN ASSEMBLY FACTOR BAMB"/>
    <property type="match status" value="1"/>
</dbReference>
<dbReference type="AlphaFoldDB" id="A0A2T4JAF1"/>
<gene>
    <name evidence="3" type="ORF">C5F44_08385</name>
</gene>
<accession>A0A2T4JAF1</accession>
<dbReference type="Gene3D" id="2.130.10.10">
    <property type="entry name" value="YVTN repeat-like/Quinoprotein amine dehydrogenase"/>
    <property type="match status" value="1"/>
</dbReference>
<dbReference type="SUPFAM" id="SSF50998">
    <property type="entry name" value="Quinoprotein alcohol dehydrogenase-like"/>
    <property type="match status" value="1"/>
</dbReference>
<dbReference type="InterPro" id="IPR015943">
    <property type="entry name" value="WD40/YVTN_repeat-like_dom_sf"/>
</dbReference>
<name>A0A2T4JAF1_FUSBL</name>
<feature type="domain" description="Pyrrolo-quinoline quinone repeat" evidence="2">
    <location>
        <begin position="142"/>
        <end position="378"/>
    </location>
</feature>
<dbReference type="InterPro" id="IPR011047">
    <property type="entry name" value="Quinoprotein_ADH-like_sf"/>
</dbReference>
<dbReference type="SMART" id="SM00564">
    <property type="entry name" value="PQQ"/>
    <property type="match status" value="6"/>
</dbReference>
<organism evidence="3 4">
    <name type="scientific">Fuscovulum blasticum DSM 2131</name>
    <dbReference type="NCBI Taxonomy" id="1188250"/>
    <lineage>
        <taxon>Bacteria</taxon>
        <taxon>Pseudomonadati</taxon>
        <taxon>Pseudomonadota</taxon>
        <taxon>Alphaproteobacteria</taxon>
        <taxon>Rhodobacterales</taxon>
        <taxon>Paracoccaceae</taxon>
        <taxon>Pseudogemmobacter</taxon>
    </lineage>
</organism>
<dbReference type="Proteomes" id="UP000241362">
    <property type="component" value="Unassembled WGS sequence"/>
</dbReference>
<comment type="caution">
    <text evidence="3">The sequence shown here is derived from an EMBL/GenBank/DDBJ whole genome shotgun (WGS) entry which is preliminary data.</text>
</comment>
<dbReference type="EMBL" id="PZKE01000006">
    <property type="protein sequence ID" value="PTE14808.1"/>
    <property type="molecule type" value="Genomic_DNA"/>
</dbReference>
<dbReference type="PROSITE" id="PS51257">
    <property type="entry name" value="PROKAR_LIPOPROTEIN"/>
    <property type="match status" value="1"/>
</dbReference>
<feature type="compositionally biased region" description="Low complexity" evidence="1">
    <location>
        <begin position="56"/>
        <end position="70"/>
    </location>
</feature>
<evidence type="ECO:0000259" key="2">
    <source>
        <dbReference type="Pfam" id="PF13360"/>
    </source>
</evidence>
<reference evidence="3 4" key="1">
    <citation type="submission" date="2018-03" db="EMBL/GenBank/DDBJ databases">
        <title>Rhodobacter blasticus.</title>
        <authorList>
            <person name="Meyer T.E."/>
            <person name="Miller S."/>
            <person name="Lodha T."/>
            <person name="Gandham S."/>
            <person name="Chintalapati S."/>
            <person name="Chintalapati V.R."/>
        </authorList>
    </citation>
    <scope>NUCLEOTIDE SEQUENCE [LARGE SCALE GENOMIC DNA]</scope>
    <source>
        <strain evidence="3 4">DSM 2131</strain>
    </source>
</reference>
<proteinExistence type="predicted"/>
<sequence length="461" mass="46438">MRRNSLNSTVAPKARAAALVATAMALVLTGCAPREVILSGERFPVRAPLEDSIPVQGQPAPRAPSSQPASVSKPISLPKVQVNGDWAQRGGNSRHAAPHAALSASPVLTFAVNIGQGSSKRSRISAAPVVSGGRVFTMDAGSVVSAVSTGGGLLWQADLAAAFDRGAGVSGGGLAAAGNRLFVTTAYGEVVALDSASGGVVWRQRVDAPVIGAPAVEDGTVYVSGRDGSAWAIAADSGKVVWQVFGTPGKTGYLGSAAPTVGDRSVIFPQASGELLAVLKVGGGTRVWQASVAGKRIGRAFAITPDVTGDGVLVGGTLYAGTGSGRTVAIDAGNGETLWSAGEGAMGPLVVAGGSVFLVNDEARLVRLDAATGDSIWSVEMPYFDTDKVKKRKAIYAHYGPVLAGGRLWVASSDGILRGFSPTDGQLVASAQIPGGAATQPAVAGGTLYVVSGSGQLLAFR</sequence>
<feature type="domain" description="Pyrrolo-quinoline quinone repeat" evidence="2">
    <location>
        <begin position="401"/>
        <end position="460"/>
    </location>
</feature>
<dbReference type="PANTHER" id="PTHR34512">
    <property type="entry name" value="CELL SURFACE PROTEIN"/>
    <property type="match status" value="1"/>
</dbReference>
<dbReference type="InterPro" id="IPR018391">
    <property type="entry name" value="PQQ_b-propeller_rpt"/>
</dbReference>
<feature type="region of interest" description="Disordered" evidence="1">
    <location>
        <begin position="51"/>
        <end position="73"/>
    </location>
</feature>
<dbReference type="RefSeq" id="WP_107673061.1">
    <property type="nucleotide sequence ID" value="NZ_PZKE01000006.1"/>
</dbReference>
<evidence type="ECO:0000313" key="3">
    <source>
        <dbReference type="EMBL" id="PTE14808.1"/>
    </source>
</evidence>
<dbReference type="InterPro" id="IPR002372">
    <property type="entry name" value="PQQ_rpt_dom"/>
</dbReference>
<evidence type="ECO:0000313" key="4">
    <source>
        <dbReference type="Proteomes" id="UP000241362"/>
    </source>
</evidence>